<keyword evidence="5" id="KW-1185">Reference proteome</keyword>
<dbReference type="Pfam" id="PF02616">
    <property type="entry name" value="SMC_ScpA"/>
    <property type="match status" value="1"/>
</dbReference>
<dbReference type="Proteomes" id="UP001500842">
    <property type="component" value="Unassembled WGS sequence"/>
</dbReference>
<dbReference type="RefSeq" id="WP_219996226.1">
    <property type="nucleotide sequence ID" value="NZ_BAAAOR010000030.1"/>
</dbReference>
<feature type="region of interest" description="Disordered" evidence="3">
    <location>
        <begin position="266"/>
        <end position="285"/>
    </location>
</feature>
<gene>
    <name evidence="4" type="ORF">GCM10009788_44460</name>
</gene>
<name>A0ABN2BCU6_9ACTN</name>
<sequence>MSELEADAEQEGHGGFAVRLANFEGPFDLLLSLISKHKLDVTEIALSQVTDEFIAHIKQLPDDALEETTSFLLVAATLLDLKAARLLPAGDVEDEEDLALLEARDLLFARLLQYKAYKQVAAVLDGRLQAESRRHPRAVGLEDRFAGLLPEVLIGIGLDQFAALAAKAMTPAPELQLTLHHIHAPTVSVREQAAVVVDRLRRSGTLTFRALCGDSPDTLTTVARFLSLLELFREGAVAFDQVTPLGELTVRWTGDEEVDIEDLITDEFDGAAPADEPPPEETPHD</sequence>
<evidence type="ECO:0000313" key="4">
    <source>
        <dbReference type="EMBL" id="GAA1536775.1"/>
    </source>
</evidence>
<organism evidence="4 5">
    <name type="scientific">Nocardioides humi</name>
    <dbReference type="NCBI Taxonomy" id="449461"/>
    <lineage>
        <taxon>Bacteria</taxon>
        <taxon>Bacillati</taxon>
        <taxon>Actinomycetota</taxon>
        <taxon>Actinomycetes</taxon>
        <taxon>Propionibacteriales</taxon>
        <taxon>Nocardioidaceae</taxon>
        <taxon>Nocardioides</taxon>
    </lineage>
</organism>
<comment type="caution">
    <text evidence="4">The sequence shown here is derived from an EMBL/GenBank/DDBJ whole genome shotgun (WGS) entry which is preliminary data.</text>
</comment>
<keyword evidence="1" id="KW-0159">Chromosome partition</keyword>
<evidence type="ECO:0000313" key="5">
    <source>
        <dbReference type="Proteomes" id="UP001500842"/>
    </source>
</evidence>
<dbReference type="Gene3D" id="6.10.250.2410">
    <property type="match status" value="1"/>
</dbReference>
<dbReference type="InterPro" id="IPR003768">
    <property type="entry name" value="ScpA"/>
</dbReference>
<proteinExistence type="predicted"/>
<reference evidence="4 5" key="1">
    <citation type="journal article" date="2019" name="Int. J. Syst. Evol. Microbiol.">
        <title>The Global Catalogue of Microorganisms (GCM) 10K type strain sequencing project: providing services to taxonomists for standard genome sequencing and annotation.</title>
        <authorList>
            <consortium name="The Broad Institute Genomics Platform"/>
            <consortium name="The Broad Institute Genome Sequencing Center for Infectious Disease"/>
            <person name="Wu L."/>
            <person name="Ma J."/>
        </authorList>
    </citation>
    <scope>NUCLEOTIDE SEQUENCE [LARGE SCALE GENOMIC DNA]</scope>
    <source>
        <strain evidence="4 5">JCM 14942</strain>
    </source>
</reference>
<accession>A0ABN2BCU6</accession>
<dbReference type="PANTHER" id="PTHR33969:SF2">
    <property type="entry name" value="SEGREGATION AND CONDENSATION PROTEIN A"/>
    <property type="match status" value="1"/>
</dbReference>
<protein>
    <recommendedName>
        <fullName evidence="2">Segregation and condensation protein A</fullName>
    </recommendedName>
</protein>
<evidence type="ECO:0000256" key="3">
    <source>
        <dbReference type="SAM" id="MobiDB-lite"/>
    </source>
</evidence>
<evidence type="ECO:0000256" key="1">
    <source>
        <dbReference type="ARBA" id="ARBA00022829"/>
    </source>
</evidence>
<dbReference type="PANTHER" id="PTHR33969">
    <property type="entry name" value="SEGREGATION AND CONDENSATION PROTEIN A"/>
    <property type="match status" value="1"/>
</dbReference>
<evidence type="ECO:0000256" key="2">
    <source>
        <dbReference type="ARBA" id="ARBA00044777"/>
    </source>
</evidence>
<dbReference type="EMBL" id="BAAAOR010000030">
    <property type="protein sequence ID" value="GAA1536775.1"/>
    <property type="molecule type" value="Genomic_DNA"/>
</dbReference>